<gene>
    <name evidence="1" type="ORF">BHV66_02745</name>
</gene>
<dbReference type="Proteomes" id="UP000187417">
    <property type="component" value="Unassembled WGS sequence"/>
</dbReference>
<sequence length="285" mass="32958">MNLYHIKMKNRLIQFLPVLLIAFVSFATLGIVQAQNRNPCADTPDAERLLSELTTACSEQSSEKIEKFIEKWEQESRTAAIYDTNDKLTTTVYQLLDYLMEKYYFNNKELSPDKQGRIVNGNLVFPGEVPVYILSDEEYLDCFRPEDLSSHQWFSQMDYTPQRIIKGYRPCNAPQQIRFLKLIPSYKKAIDSFIDSEVKKSKSFIYSQHALNFYTSKFPVCYSSFLHYPNPRSSPYFSYIVINTSLTEAIIQCDYGFWGETDALQKKNGKWGPAAGNTISIHSIE</sequence>
<reference evidence="1 2" key="1">
    <citation type="journal article" date="2016" name="Nat. Biotechnol.">
        <title>Measurement of bacterial replication rates in microbial communities.</title>
        <authorList>
            <person name="Brown C.T."/>
            <person name="Olm M.R."/>
            <person name="Thomas B.C."/>
            <person name="Banfield J.F."/>
        </authorList>
    </citation>
    <scope>NUCLEOTIDE SEQUENCE [LARGE SCALE GENOMIC DNA]</scope>
    <source>
        <strain evidence="1">CAG:67_53_122</strain>
    </source>
</reference>
<evidence type="ECO:0000313" key="2">
    <source>
        <dbReference type="Proteomes" id="UP000187417"/>
    </source>
</evidence>
<organism evidence="1 2">
    <name type="scientific">Alistipes putredinis</name>
    <dbReference type="NCBI Taxonomy" id="28117"/>
    <lineage>
        <taxon>Bacteria</taxon>
        <taxon>Pseudomonadati</taxon>
        <taxon>Bacteroidota</taxon>
        <taxon>Bacteroidia</taxon>
        <taxon>Bacteroidales</taxon>
        <taxon>Rikenellaceae</taxon>
        <taxon>Alistipes</taxon>
    </lineage>
</organism>
<dbReference type="EMBL" id="MNQH01000003">
    <property type="protein sequence ID" value="OKY95889.1"/>
    <property type="molecule type" value="Genomic_DNA"/>
</dbReference>
<protein>
    <submittedName>
        <fullName evidence="1">Uncharacterized protein</fullName>
    </submittedName>
</protein>
<proteinExistence type="predicted"/>
<dbReference type="AlphaFoldDB" id="A0A1Q6FAJ2"/>
<name>A0A1Q6FAJ2_9BACT</name>
<comment type="caution">
    <text evidence="1">The sequence shown here is derived from an EMBL/GenBank/DDBJ whole genome shotgun (WGS) entry which is preliminary data.</text>
</comment>
<evidence type="ECO:0000313" key="1">
    <source>
        <dbReference type="EMBL" id="OKY95889.1"/>
    </source>
</evidence>
<accession>A0A1Q6FAJ2</accession>